<evidence type="ECO:0000313" key="2">
    <source>
        <dbReference type="EMBL" id="MBJ3776376.1"/>
    </source>
</evidence>
<dbReference type="SUPFAM" id="SSF55729">
    <property type="entry name" value="Acyl-CoA N-acyltransferases (Nat)"/>
    <property type="match status" value="1"/>
</dbReference>
<sequence length="200" mass="21240">MSGAAIPRDPRAVAAAEGGFVMPERLYSARLVLERLGPEHFDLFASLWGDAETARFIGGQRDPAGAWTFLAIFAGQWALYGFGHYAIAERNGRYLGFAGLWFPVDWPEIEIGYGLLPDARGIGYAREAVQTVRDAAFVAGAPGLVSYIAPQNLPSQRVAQSVGAVHEATIALRGLPAMVMRHATPGAGSRASNLSEGAVA</sequence>
<comment type="caution">
    <text evidence="2">The sequence shown here is derived from an EMBL/GenBank/DDBJ whole genome shotgun (WGS) entry which is preliminary data.</text>
</comment>
<dbReference type="GO" id="GO:0016747">
    <property type="term" value="F:acyltransferase activity, transferring groups other than amino-acyl groups"/>
    <property type="evidence" value="ECO:0007669"/>
    <property type="project" value="InterPro"/>
</dbReference>
<name>A0A934IPN9_9HYPH</name>
<keyword evidence="3" id="KW-1185">Reference proteome</keyword>
<dbReference type="InterPro" id="IPR051531">
    <property type="entry name" value="N-acetyltransferase"/>
</dbReference>
<dbReference type="EMBL" id="JAEKJA010000008">
    <property type="protein sequence ID" value="MBJ3776376.1"/>
    <property type="molecule type" value="Genomic_DNA"/>
</dbReference>
<dbReference type="AlphaFoldDB" id="A0A934IPN9"/>
<organism evidence="2 3">
    <name type="scientific">Acuticoccus mangrovi</name>
    <dbReference type="NCBI Taxonomy" id="2796142"/>
    <lineage>
        <taxon>Bacteria</taxon>
        <taxon>Pseudomonadati</taxon>
        <taxon>Pseudomonadota</taxon>
        <taxon>Alphaproteobacteria</taxon>
        <taxon>Hyphomicrobiales</taxon>
        <taxon>Amorphaceae</taxon>
        <taxon>Acuticoccus</taxon>
    </lineage>
</organism>
<dbReference type="PANTHER" id="PTHR43792:SF1">
    <property type="entry name" value="N-ACETYLTRANSFERASE DOMAIN-CONTAINING PROTEIN"/>
    <property type="match status" value="1"/>
</dbReference>
<dbReference type="RefSeq" id="WP_198882278.1">
    <property type="nucleotide sequence ID" value="NZ_JAEKJA010000008.1"/>
</dbReference>
<dbReference type="PROSITE" id="PS51186">
    <property type="entry name" value="GNAT"/>
    <property type="match status" value="1"/>
</dbReference>
<dbReference type="CDD" id="cd04301">
    <property type="entry name" value="NAT_SF"/>
    <property type="match status" value="1"/>
</dbReference>
<evidence type="ECO:0000259" key="1">
    <source>
        <dbReference type="PROSITE" id="PS51186"/>
    </source>
</evidence>
<dbReference type="Gene3D" id="3.40.630.30">
    <property type="match status" value="1"/>
</dbReference>
<dbReference type="InterPro" id="IPR016181">
    <property type="entry name" value="Acyl_CoA_acyltransferase"/>
</dbReference>
<proteinExistence type="predicted"/>
<evidence type="ECO:0000313" key="3">
    <source>
        <dbReference type="Proteomes" id="UP000609531"/>
    </source>
</evidence>
<gene>
    <name evidence="2" type="ORF">JCR33_11785</name>
</gene>
<dbReference type="Proteomes" id="UP000609531">
    <property type="component" value="Unassembled WGS sequence"/>
</dbReference>
<dbReference type="Pfam" id="PF13302">
    <property type="entry name" value="Acetyltransf_3"/>
    <property type="match status" value="1"/>
</dbReference>
<feature type="domain" description="N-acetyltransferase" evidence="1">
    <location>
        <begin position="31"/>
        <end position="185"/>
    </location>
</feature>
<dbReference type="InterPro" id="IPR000182">
    <property type="entry name" value="GNAT_dom"/>
</dbReference>
<protein>
    <submittedName>
        <fullName evidence="2">GNAT family N-acetyltransferase</fullName>
    </submittedName>
</protein>
<accession>A0A934IPN9</accession>
<reference evidence="2" key="1">
    <citation type="submission" date="2020-12" db="EMBL/GenBank/DDBJ databases">
        <title>Bacterial taxonomy.</title>
        <authorList>
            <person name="Pan X."/>
        </authorList>
    </citation>
    <scope>NUCLEOTIDE SEQUENCE</scope>
    <source>
        <strain evidence="2">B2012</strain>
    </source>
</reference>
<dbReference type="PANTHER" id="PTHR43792">
    <property type="entry name" value="GNAT FAMILY, PUTATIVE (AFU_ORTHOLOGUE AFUA_3G00765)-RELATED-RELATED"/>
    <property type="match status" value="1"/>
</dbReference>